<protein>
    <submittedName>
        <fullName evidence="2">Uncharacterized protein</fullName>
    </submittedName>
</protein>
<dbReference type="Proteomes" id="UP000007392">
    <property type="component" value="Chromosome"/>
</dbReference>
<gene>
    <name evidence="2" type="ORF">B2K_34075</name>
</gene>
<name>I0BTH5_9BACL</name>
<reference evidence="2 3" key="1">
    <citation type="submission" date="2013-06" db="EMBL/GenBank/DDBJ databases">
        <title>Complete genome sequence of Paenibacillus mucilaginosus K02.</title>
        <authorList>
            <person name="Xiao B."/>
            <person name="Sun L."/>
            <person name="Xiao L."/>
            <person name="Lian B."/>
        </authorList>
    </citation>
    <scope>NUCLEOTIDE SEQUENCE [LARGE SCALE GENOMIC DNA]</scope>
    <source>
        <strain evidence="2 3">K02</strain>
    </source>
</reference>
<dbReference type="EMBL" id="CP003422">
    <property type="protein sequence ID" value="AFH65672.1"/>
    <property type="molecule type" value="Genomic_DNA"/>
</dbReference>
<evidence type="ECO:0000313" key="2">
    <source>
        <dbReference type="EMBL" id="AFH65672.1"/>
    </source>
</evidence>
<dbReference type="HOGENOM" id="CLU_1553765_0_0_9"/>
<feature type="transmembrane region" description="Helical" evidence="1">
    <location>
        <begin position="14"/>
        <end position="34"/>
    </location>
</feature>
<evidence type="ECO:0000313" key="3">
    <source>
        <dbReference type="Proteomes" id="UP000007392"/>
    </source>
</evidence>
<dbReference type="PATRIC" id="fig|997761.3.peg.6859"/>
<sequence length="172" mass="19529">MNVYKLTYLSIKGISIYFVIQSLESFWKVIGYVYQVIAHPDWGRDLTRTLLSSAGPWLTLVACSVMLWIGARKITGRLVREPDREAAMNMVGLLQLGIGLLGIYMLVLDLSGILWSFREYAGDYLGIEPYAGQYGILLDFIVHVTNIAVSLFLIFRAGWISRKLHGIWNREP</sequence>
<keyword evidence="1" id="KW-0472">Membrane</keyword>
<organism evidence="2 3">
    <name type="scientific">Paenibacillus mucilaginosus K02</name>
    <dbReference type="NCBI Taxonomy" id="997761"/>
    <lineage>
        <taxon>Bacteria</taxon>
        <taxon>Bacillati</taxon>
        <taxon>Bacillota</taxon>
        <taxon>Bacilli</taxon>
        <taxon>Bacillales</taxon>
        <taxon>Paenibacillaceae</taxon>
        <taxon>Paenibacillus</taxon>
    </lineage>
</organism>
<dbReference type="KEGG" id="pmw:B2K_34075"/>
<evidence type="ECO:0000256" key="1">
    <source>
        <dbReference type="SAM" id="Phobius"/>
    </source>
</evidence>
<dbReference type="AlphaFoldDB" id="I0BTH5"/>
<feature type="transmembrane region" description="Helical" evidence="1">
    <location>
        <begin position="134"/>
        <end position="155"/>
    </location>
</feature>
<dbReference type="RefSeq" id="WP_014652862.1">
    <property type="nucleotide sequence ID" value="NC_017672.3"/>
</dbReference>
<feature type="transmembrane region" description="Helical" evidence="1">
    <location>
        <begin position="54"/>
        <end position="71"/>
    </location>
</feature>
<keyword evidence="1" id="KW-0812">Transmembrane</keyword>
<feature type="transmembrane region" description="Helical" evidence="1">
    <location>
        <begin position="92"/>
        <end position="114"/>
    </location>
</feature>
<keyword evidence="1" id="KW-1133">Transmembrane helix</keyword>
<proteinExistence type="predicted"/>
<accession>I0BTH5</accession>